<organism evidence="3 4">
    <name type="scientific">Dyadobacter beijingensis</name>
    <dbReference type="NCBI Taxonomy" id="365489"/>
    <lineage>
        <taxon>Bacteria</taxon>
        <taxon>Pseudomonadati</taxon>
        <taxon>Bacteroidota</taxon>
        <taxon>Cytophagia</taxon>
        <taxon>Cytophagales</taxon>
        <taxon>Spirosomataceae</taxon>
        <taxon>Dyadobacter</taxon>
    </lineage>
</organism>
<keyword evidence="4" id="KW-1185">Reference proteome</keyword>
<keyword evidence="2" id="KW-0472">Membrane</keyword>
<keyword evidence="2" id="KW-1133">Transmembrane helix</keyword>
<evidence type="ECO:0000313" key="3">
    <source>
        <dbReference type="EMBL" id="GGM98100.1"/>
    </source>
</evidence>
<accession>A0ABQ2I2Y6</accession>
<reference evidence="4" key="1">
    <citation type="journal article" date="2019" name="Int. J. Syst. Evol. Microbiol.">
        <title>The Global Catalogue of Microorganisms (GCM) 10K type strain sequencing project: providing services to taxonomists for standard genome sequencing and annotation.</title>
        <authorList>
            <consortium name="The Broad Institute Genomics Platform"/>
            <consortium name="The Broad Institute Genome Sequencing Center for Infectious Disease"/>
            <person name="Wu L."/>
            <person name="Ma J."/>
        </authorList>
    </citation>
    <scope>NUCLEOTIDE SEQUENCE [LARGE SCALE GENOMIC DNA]</scope>
    <source>
        <strain evidence="4">CGMCC 1.6375</strain>
    </source>
</reference>
<feature type="transmembrane region" description="Helical" evidence="2">
    <location>
        <begin position="20"/>
        <end position="40"/>
    </location>
</feature>
<keyword evidence="2" id="KW-0812">Transmembrane</keyword>
<feature type="compositionally biased region" description="Polar residues" evidence="1">
    <location>
        <begin position="63"/>
        <end position="84"/>
    </location>
</feature>
<comment type="caution">
    <text evidence="3">The sequence shown here is derived from an EMBL/GenBank/DDBJ whole genome shotgun (WGS) entry which is preliminary data.</text>
</comment>
<gene>
    <name evidence="3" type="ORF">GCM10010967_34860</name>
</gene>
<evidence type="ECO:0000313" key="4">
    <source>
        <dbReference type="Proteomes" id="UP000632339"/>
    </source>
</evidence>
<feature type="region of interest" description="Disordered" evidence="1">
    <location>
        <begin position="44"/>
        <end position="84"/>
    </location>
</feature>
<sequence>MNRQETDKEARATKNVKNVWKWILGIGIALSLIAWLGGFFNHDSNAGRADNPADHAAPADTIASDTSGTTLRADTVNESVRGTQ</sequence>
<dbReference type="Proteomes" id="UP000632339">
    <property type="component" value="Unassembled WGS sequence"/>
</dbReference>
<evidence type="ECO:0000256" key="1">
    <source>
        <dbReference type="SAM" id="MobiDB-lite"/>
    </source>
</evidence>
<dbReference type="EMBL" id="BMLI01000002">
    <property type="protein sequence ID" value="GGM98100.1"/>
    <property type="molecule type" value="Genomic_DNA"/>
</dbReference>
<name>A0ABQ2I2Y6_9BACT</name>
<protein>
    <submittedName>
        <fullName evidence="3">Uncharacterized protein</fullName>
    </submittedName>
</protein>
<dbReference type="RefSeq" id="WP_019940077.1">
    <property type="nucleotide sequence ID" value="NZ_BMLI01000002.1"/>
</dbReference>
<proteinExistence type="predicted"/>
<evidence type="ECO:0000256" key="2">
    <source>
        <dbReference type="SAM" id="Phobius"/>
    </source>
</evidence>